<sequence>MRALTPASSQRRHGRRKTVQALDKPRPAELRLQAGNAQLVGPQDLFSQRVSGAEFRPGLAGNWWTEENRIQERDNNREDIEDGATIHLVEQE</sequence>
<dbReference type="EMBL" id="JAWDGP010000228">
    <property type="protein sequence ID" value="KAK3802557.1"/>
    <property type="molecule type" value="Genomic_DNA"/>
</dbReference>
<name>A0AAE1BC60_9GAST</name>
<comment type="caution">
    <text evidence="2">The sequence shown here is derived from an EMBL/GenBank/DDBJ whole genome shotgun (WGS) entry which is preliminary data.</text>
</comment>
<accession>A0AAE1BC60</accession>
<evidence type="ECO:0000256" key="1">
    <source>
        <dbReference type="SAM" id="MobiDB-lite"/>
    </source>
</evidence>
<protein>
    <submittedName>
        <fullName evidence="2">Uncharacterized protein</fullName>
    </submittedName>
</protein>
<evidence type="ECO:0000313" key="2">
    <source>
        <dbReference type="EMBL" id="KAK3802557.1"/>
    </source>
</evidence>
<organism evidence="2 3">
    <name type="scientific">Elysia crispata</name>
    <name type="common">lettuce slug</name>
    <dbReference type="NCBI Taxonomy" id="231223"/>
    <lineage>
        <taxon>Eukaryota</taxon>
        <taxon>Metazoa</taxon>
        <taxon>Spiralia</taxon>
        <taxon>Lophotrochozoa</taxon>
        <taxon>Mollusca</taxon>
        <taxon>Gastropoda</taxon>
        <taxon>Heterobranchia</taxon>
        <taxon>Euthyneura</taxon>
        <taxon>Panpulmonata</taxon>
        <taxon>Sacoglossa</taxon>
        <taxon>Placobranchoidea</taxon>
        <taxon>Plakobranchidae</taxon>
        <taxon>Elysia</taxon>
    </lineage>
</organism>
<reference evidence="2" key="1">
    <citation type="journal article" date="2023" name="G3 (Bethesda)">
        <title>A reference genome for the long-term kleptoplast-retaining sea slug Elysia crispata morphotype clarki.</title>
        <authorList>
            <person name="Eastman K.E."/>
            <person name="Pendleton A.L."/>
            <person name="Shaikh M.A."/>
            <person name="Suttiyut T."/>
            <person name="Ogas R."/>
            <person name="Tomko P."/>
            <person name="Gavelis G."/>
            <person name="Widhalm J.R."/>
            <person name="Wisecaver J.H."/>
        </authorList>
    </citation>
    <scope>NUCLEOTIDE SEQUENCE</scope>
    <source>
        <strain evidence="2">ECLA1</strain>
    </source>
</reference>
<gene>
    <name evidence="2" type="ORF">RRG08_033216</name>
</gene>
<dbReference type="AlphaFoldDB" id="A0AAE1BC60"/>
<keyword evidence="3" id="KW-1185">Reference proteome</keyword>
<feature type="region of interest" description="Disordered" evidence="1">
    <location>
        <begin position="1"/>
        <end position="24"/>
    </location>
</feature>
<proteinExistence type="predicted"/>
<dbReference type="Proteomes" id="UP001283361">
    <property type="component" value="Unassembled WGS sequence"/>
</dbReference>
<evidence type="ECO:0000313" key="3">
    <source>
        <dbReference type="Proteomes" id="UP001283361"/>
    </source>
</evidence>